<feature type="chain" id="PRO_5038370246" description="DUF320 domain-containing protein" evidence="1">
    <location>
        <begin position="30"/>
        <end position="76"/>
    </location>
</feature>
<evidence type="ECO:0000313" key="2">
    <source>
        <dbReference type="EMBL" id="QFZ78346.1"/>
    </source>
</evidence>
<protein>
    <recommendedName>
        <fullName evidence="4">DUF320 domain-containing protein</fullName>
    </recommendedName>
</protein>
<gene>
    <name evidence="2" type="ORF">GFH48_38155</name>
</gene>
<evidence type="ECO:0008006" key="4">
    <source>
        <dbReference type="Google" id="ProtNLM"/>
    </source>
</evidence>
<accession>A0A5Q0LPB8</accession>
<keyword evidence="3" id="KW-1185">Reference proteome</keyword>
<dbReference type="RefSeq" id="WP_153292523.1">
    <property type="nucleotide sequence ID" value="NZ_CP045643.1"/>
</dbReference>
<dbReference type="EMBL" id="CP045643">
    <property type="protein sequence ID" value="QFZ78346.1"/>
    <property type="molecule type" value="Genomic_DNA"/>
</dbReference>
<dbReference type="KEGG" id="sfy:GFH48_38155"/>
<organism evidence="2 3">
    <name type="scientific">Streptomyces fagopyri</name>
    <dbReference type="NCBI Taxonomy" id="2662397"/>
    <lineage>
        <taxon>Bacteria</taxon>
        <taxon>Bacillati</taxon>
        <taxon>Actinomycetota</taxon>
        <taxon>Actinomycetes</taxon>
        <taxon>Kitasatosporales</taxon>
        <taxon>Streptomycetaceae</taxon>
        <taxon>Streptomyces</taxon>
    </lineage>
</organism>
<sequence length="76" mass="7748">MRSRFVALATATTTTLGALGLILATGAAADAASRPAVTKAECVATGGIVFDIPMKTTFCLYDHHDGTIDIAPIVPS</sequence>
<feature type="signal peptide" evidence="1">
    <location>
        <begin position="1"/>
        <end position="29"/>
    </location>
</feature>
<dbReference type="AlphaFoldDB" id="A0A5Q0LPB8"/>
<keyword evidence="1" id="KW-0732">Signal</keyword>
<name>A0A5Q0LPB8_9ACTN</name>
<reference evidence="2 3" key="1">
    <citation type="submission" date="2019-10" db="EMBL/GenBank/DDBJ databases">
        <title>A novel species.</title>
        <authorList>
            <person name="Gao J."/>
        </authorList>
    </citation>
    <scope>NUCLEOTIDE SEQUENCE [LARGE SCALE GENOMIC DNA]</scope>
    <source>
        <strain evidence="2 3">QMT-28</strain>
    </source>
</reference>
<evidence type="ECO:0000256" key="1">
    <source>
        <dbReference type="SAM" id="SignalP"/>
    </source>
</evidence>
<dbReference type="Proteomes" id="UP000326179">
    <property type="component" value="Chromosome"/>
</dbReference>
<proteinExistence type="predicted"/>
<evidence type="ECO:0000313" key="3">
    <source>
        <dbReference type="Proteomes" id="UP000326179"/>
    </source>
</evidence>